<protein>
    <submittedName>
        <fullName evidence="2">Phospholipid N-methyltransferase</fullName>
    </submittedName>
</protein>
<dbReference type="RefSeq" id="WP_221465222.1">
    <property type="nucleotide sequence ID" value="NZ_BAABEK010000002.1"/>
</dbReference>
<evidence type="ECO:0000313" key="3">
    <source>
        <dbReference type="Proteomes" id="UP000534286"/>
    </source>
</evidence>
<gene>
    <name evidence="2" type="ORF">FHR32_000483</name>
</gene>
<dbReference type="CDD" id="cd02440">
    <property type="entry name" value="AdoMet_MTases"/>
    <property type="match status" value="1"/>
</dbReference>
<keyword evidence="3" id="KW-1185">Reference proteome</keyword>
<keyword evidence="2" id="KW-0489">Methyltransferase</keyword>
<evidence type="ECO:0000259" key="1">
    <source>
        <dbReference type="Pfam" id="PF13649"/>
    </source>
</evidence>
<name>A0A7W7W6U0_9ACTN</name>
<dbReference type="Proteomes" id="UP000534286">
    <property type="component" value="Unassembled WGS sequence"/>
</dbReference>
<dbReference type="InterPro" id="IPR041698">
    <property type="entry name" value="Methyltransf_25"/>
</dbReference>
<dbReference type="AlphaFoldDB" id="A0A7W7W6U0"/>
<keyword evidence="2" id="KW-0808">Transferase</keyword>
<dbReference type="Gene3D" id="3.40.50.150">
    <property type="entry name" value="Vaccinia Virus protein VP39"/>
    <property type="match status" value="1"/>
</dbReference>
<dbReference type="Pfam" id="PF13649">
    <property type="entry name" value="Methyltransf_25"/>
    <property type="match status" value="1"/>
</dbReference>
<feature type="domain" description="Methyltransferase" evidence="1">
    <location>
        <begin position="52"/>
        <end position="150"/>
    </location>
</feature>
<accession>A0A7W7W6U0</accession>
<dbReference type="GO" id="GO:0008168">
    <property type="term" value="F:methyltransferase activity"/>
    <property type="evidence" value="ECO:0007669"/>
    <property type="project" value="UniProtKB-KW"/>
</dbReference>
<dbReference type="InterPro" id="IPR029063">
    <property type="entry name" value="SAM-dependent_MTases_sf"/>
</dbReference>
<dbReference type="GO" id="GO:0032259">
    <property type="term" value="P:methylation"/>
    <property type="evidence" value="ECO:0007669"/>
    <property type="project" value="UniProtKB-KW"/>
</dbReference>
<sequence>MSAETLSAEGDTRSFLGAIIRNPYQLGAIAPSSKAVARLAASVVPDTKGAVVVELGAGGGVISDAIRDRLPQGGRQLAVELNGDMVRHLRRSRPWLEVVAGDAGDLSQLLRRAGVARADAVISSLPWTLFHGDQQKHVLDEVSTVLAPGGTFSTVITLTVVPFRRFWRFRELLDRTFATVDTAGTVWLNVPPALVFSASTPLGTQGDG</sequence>
<comment type="caution">
    <text evidence="2">The sequence shown here is derived from an EMBL/GenBank/DDBJ whole genome shotgun (WGS) entry which is preliminary data.</text>
</comment>
<evidence type="ECO:0000313" key="2">
    <source>
        <dbReference type="EMBL" id="MBB4936178.1"/>
    </source>
</evidence>
<reference evidence="2 3" key="1">
    <citation type="submission" date="2020-08" db="EMBL/GenBank/DDBJ databases">
        <title>Sequencing the genomes of 1000 actinobacteria strains.</title>
        <authorList>
            <person name="Klenk H.-P."/>
        </authorList>
    </citation>
    <scope>NUCLEOTIDE SEQUENCE [LARGE SCALE GENOMIC DNA]</scope>
    <source>
        <strain evidence="2 3">DSM 43023</strain>
    </source>
</reference>
<organism evidence="2 3">
    <name type="scientific">Streptosporangium album</name>
    <dbReference type="NCBI Taxonomy" id="47479"/>
    <lineage>
        <taxon>Bacteria</taxon>
        <taxon>Bacillati</taxon>
        <taxon>Actinomycetota</taxon>
        <taxon>Actinomycetes</taxon>
        <taxon>Streptosporangiales</taxon>
        <taxon>Streptosporangiaceae</taxon>
        <taxon>Streptosporangium</taxon>
    </lineage>
</organism>
<proteinExistence type="predicted"/>
<dbReference type="SUPFAM" id="SSF53335">
    <property type="entry name" value="S-adenosyl-L-methionine-dependent methyltransferases"/>
    <property type="match status" value="1"/>
</dbReference>
<dbReference type="EMBL" id="JACHJU010000001">
    <property type="protein sequence ID" value="MBB4936178.1"/>
    <property type="molecule type" value="Genomic_DNA"/>
</dbReference>